<sequence>MSKVHFAKNSEIFCFSKILVTTTRTFLYKQRLNAFNKFFRDSLTNPASKMKPSKVYRLSRKYQDRLCNTRECQFVDTGDDDSLTSLTWRH</sequence>
<proteinExistence type="predicted"/>
<gene>
    <name evidence="1" type="ORF">PUN28_010680</name>
</gene>
<dbReference type="EMBL" id="JADYXP020000010">
    <property type="protein sequence ID" value="KAL0115317.1"/>
    <property type="molecule type" value="Genomic_DNA"/>
</dbReference>
<reference evidence="1 2" key="1">
    <citation type="submission" date="2023-03" db="EMBL/GenBank/DDBJ databases">
        <title>High recombination rates correlate with genetic variation in Cardiocondyla obscurior ants.</title>
        <authorList>
            <person name="Errbii M."/>
        </authorList>
    </citation>
    <scope>NUCLEOTIDE SEQUENCE [LARGE SCALE GENOMIC DNA]</scope>
    <source>
        <strain evidence="1">Alpha-2009</strain>
        <tissue evidence="1">Whole body</tissue>
    </source>
</reference>
<accession>A0AAW2FN42</accession>
<evidence type="ECO:0000313" key="2">
    <source>
        <dbReference type="Proteomes" id="UP001430953"/>
    </source>
</evidence>
<comment type="caution">
    <text evidence="1">The sequence shown here is derived from an EMBL/GenBank/DDBJ whole genome shotgun (WGS) entry which is preliminary data.</text>
</comment>
<evidence type="ECO:0000313" key="1">
    <source>
        <dbReference type="EMBL" id="KAL0115317.1"/>
    </source>
</evidence>
<dbReference type="Proteomes" id="UP001430953">
    <property type="component" value="Unassembled WGS sequence"/>
</dbReference>
<organism evidence="1 2">
    <name type="scientific">Cardiocondyla obscurior</name>
    <dbReference type="NCBI Taxonomy" id="286306"/>
    <lineage>
        <taxon>Eukaryota</taxon>
        <taxon>Metazoa</taxon>
        <taxon>Ecdysozoa</taxon>
        <taxon>Arthropoda</taxon>
        <taxon>Hexapoda</taxon>
        <taxon>Insecta</taxon>
        <taxon>Pterygota</taxon>
        <taxon>Neoptera</taxon>
        <taxon>Endopterygota</taxon>
        <taxon>Hymenoptera</taxon>
        <taxon>Apocrita</taxon>
        <taxon>Aculeata</taxon>
        <taxon>Formicoidea</taxon>
        <taxon>Formicidae</taxon>
        <taxon>Myrmicinae</taxon>
        <taxon>Cardiocondyla</taxon>
    </lineage>
</organism>
<protein>
    <submittedName>
        <fullName evidence="1">Uncharacterized protein</fullName>
    </submittedName>
</protein>
<dbReference type="AlphaFoldDB" id="A0AAW2FN42"/>
<keyword evidence="2" id="KW-1185">Reference proteome</keyword>
<name>A0AAW2FN42_9HYME</name>